<feature type="transmembrane region" description="Helical" evidence="1">
    <location>
        <begin position="38"/>
        <end position="59"/>
    </location>
</feature>
<proteinExistence type="predicted"/>
<dbReference type="AlphaFoldDB" id="A0A5B9W4X8"/>
<feature type="transmembrane region" description="Helical" evidence="1">
    <location>
        <begin position="65"/>
        <end position="82"/>
    </location>
</feature>
<name>A0A5B9W4X8_9BACT</name>
<dbReference type="OrthoDB" id="122197at2"/>
<dbReference type="Proteomes" id="UP000324233">
    <property type="component" value="Chromosome"/>
</dbReference>
<keyword evidence="1" id="KW-0812">Transmembrane</keyword>
<evidence type="ECO:0000313" key="3">
    <source>
        <dbReference type="Proteomes" id="UP000324233"/>
    </source>
</evidence>
<feature type="transmembrane region" description="Helical" evidence="1">
    <location>
        <begin position="12"/>
        <end position="31"/>
    </location>
</feature>
<evidence type="ECO:0000256" key="1">
    <source>
        <dbReference type="SAM" id="Phobius"/>
    </source>
</evidence>
<gene>
    <name evidence="2" type="ORF">OJF2_36260</name>
</gene>
<keyword evidence="1" id="KW-1133">Transmembrane helix</keyword>
<keyword evidence="3" id="KW-1185">Reference proteome</keyword>
<sequence>MFTSLEALTYGHVAISLAAIAAGFVVAIGMARGRRLDGWTAAFLATTILTSVTGFFFPFRGVTPGIVFGVVSLILLAVALYARHAGGLAGINRGLYVVTAMVAFYLNFVVLIVQSFQKVPALHALAPTQSEAPFLAAQVVALAGFLFLGYRALVGFRPPVAPAA</sequence>
<feature type="transmembrane region" description="Helical" evidence="1">
    <location>
        <begin position="134"/>
        <end position="153"/>
    </location>
</feature>
<accession>A0A5B9W4X8</accession>
<reference evidence="2 3" key="1">
    <citation type="submission" date="2019-08" db="EMBL/GenBank/DDBJ databases">
        <title>Deep-cultivation of Planctomycetes and their phenomic and genomic characterization uncovers novel biology.</title>
        <authorList>
            <person name="Wiegand S."/>
            <person name="Jogler M."/>
            <person name="Boedeker C."/>
            <person name="Pinto D."/>
            <person name="Vollmers J."/>
            <person name="Rivas-Marin E."/>
            <person name="Kohn T."/>
            <person name="Peeters S.H."/>
            <person name="Heuer A."/>
            <person name="Rast P."/>
            <person name="Oberbeckmann S."/>
            <person name="Bunk B."/>
            <person name="Jeske O."/>
            <person name="Meyerdierks A."/>
            <person name="Storesund J.E."/>
            <person name="Kallscheuer N."/>
            <person name="Luecker S."/>
            <person name="Lage O.M."/>
            <person name="Pohl T."/>
            <person name="Merkel B.J."/>
            <person name="Hornburger P."/>
            <person name="Mueller R.-W."/>
            <person name="Bruemmer F."/>
            <person name="Labrenz M."/>
            <person name="Spormann A.M."/>
            <person name="Op den Camp H."/>
            <person name="Overmann J."/>
            <person name="Amann R."/>
            <person name="Jetten M.S.M."/>
            <person name="Mascher T."/>
            <person name="Medema M.H."/>
            <person name="Devos D.P."/>
            <person name="Kaster A.-K."/>
            <person name="Ovreas L."/>
            <person name="Rohde M."/>
            <person name="Galperin M.Y."/>
            <person name="Jogler C."/>
        </authorList>
    </citation>
    <scope>NUCLEOTIDE SEQUENCE [LARGE SCALE GENOMIC DNA]</scope>
    <source>
        <strain evidence="2 3">OJF2</strain>
    </source>
</reference>
<dbReference type="EMBL" id="CP042997">
    <property type="protein sequence ID" value="QEH35081.1"/>
    <property type="molecule type" value="Genomic_DNA"/>
</dbReference>
<keyword evidence="1" id="KW-0472">Membrane</keyword>
<organism evidence="2 3">
    <name type="scientific">Aquisphaera giovannonii</name>
    <dbReference type="NCBI Taxonomy" id="406548"/>
    <lineage>
        <taxon>Bacteria</taxon>
        <taxon>Pseudomonadati</taxon>
        <taxon>Planctomycetota</taxon>
        <taxon>Planctomycetia</taxon>
        <taxon>Isosphaerales</taxon>
        <taxon>Isosphaeraceae</taxon>
        <taxon>Aquisphaera</taxon>
    </lineage>
</organism>
<evidence type="ECO:0000313" key="2">
    <source>
        <dbReference type="EMBL" id="QEH35081.1"/>
    </source>
</evidence>
<dbReference type="RefSeq" id="WP_148594925.1">
    <property type="nucleotide sequence ID" value="NZ_CP042997.1"/>
</dbReference>
<protein>
    <submittedName>
        <fullName evidence="2">Uncharacterized protein</fullName>
    </submittedName>
</protein>
<dbReference type="KEGG" id="agv:OJF2_36260"/>
<feature type="transmembrane region" description="Helical" evidence="1">
    <location>
        <begin position="94"/>
        <end position="114"/>
    </location>
</feature>